<organism evidence="11 12">
    <name type="scientific">Eleusine coracana subsp. coracana</name>
    <dbReference type="NCBI Taxonomy" id="191504"/>
    <lineage>
        <taxon>Eukaryota</taxon>
        <taxon>Viridiplantae</taxon>
        <taxon>Streptophyta</taxon>
        <taxon>Embryophyta</taxon>
        <taxon>Tracheophyta</taxon>
        <taxon>Spermatophyta</taxon>
        <taxon>Magnoliopsida</taxon>
        <taxon>Liliopsida</taxon>
        <taxon>Poales</taxon>
        <taxon>Poaceae</taxon>
        <taxon>PACMAD clade</taxon>
        <taxon>Chloridoideae</taxon>
        <taxon>Cynodonteae</taxon>
        <taxon>Eleusininae</taxon>
        <taxon>Eleusine</taxon>
    </lineage>
</organism>
<comment type="similarity">
    <text evidence="2">Belongs to the oligopeptide OPT transporter (TC 2.A.67.1) family.</text>
</comment>
<protein>
    <recommendedName>
        <fullName evidence="13">Oligopeptide transporter 7</fullName>
    </recommendedName>
</protein>
<feature type="transmembrane region" description="Helical" evidence="10">
    <location>
        <begin position="527"/>
        <end position="549"/>
    </location>
</feature>
<evidence type="ECO:0000313" key="12">
    <source>
        <dbReference type="Proteomes" id="UP001054889"/>
    </source>
</evidence>
<dbReference type="PANTHER" id="PTHR22601">
    <property type="entry name" value="ISP4 LIKE PROTEIN"/>
    <property type="match status" value="1"/>
</dbReference>
<dbReference type="Proteomes" id="UP001054889">
    <property type="component" value="Unassembled WGS sequence"/>
</dbReference>
<evidence type="ECO:0000256" key="1">
    <source>
        <dbReference type="ARBA" id="ARBA00004141"/>
    </source>
</evidence>
<keyword evidence="3" id="KW-0813">Transport</keyword>
<feature type="transmembrane region" description="Helical" evidence="10">
    <location>
        <begin position="599"/>
        <end position="617"/>
    </location>
</feature>
<dbReference type="Pfam" id="PF03169">
    <property type="entry name" value="OPT"/>
    <property type="match status" value="1"/>
</dbReference>
<feature type="transmembrane region" description="Helical" evidence="10">
    <location>
        <begin position="476"/>
        <end position="499"/>
    </location>
</feature>
<evidence type="ECO:0000256" key="10">
    <source>
        <dbReference type="SAM" id="Phobius"/>
    </source>
</evidence>
<evidence type="ECO:0000256" key="7">
    <source>
        <dbReference type="ARBA" id="ARBA00022989"/>
    </source>
</evidence>
<feature type="transmembrane region" description="Helical" evidence="10">
    <location>
        <begin position="388"/>
        <end position="415"/>
    </location>
</feature>
<gene>
    <name evidence="11" type="primary">gb18124</name>
    <name evidence="11" type="ORF">PR202_gb18124</name>
</gene>
<proteinExistence type="inferred from homology"/>
<keyword evidence="6" id="KW-0653">Protein transport</keyword>
<dbReference type="GO" id="GO:0016020">
    <property type="term" value="C:membrane"/>
    <property type="evidence" value="ECO:0007669"/>
    <property type="project" value="UniProtKB-SubCell"/>
</dbReference>
<evidence type="ECO:0000256" key="2">
    <source>
        <dbReference type="ARBA" id="ARBA00005484"/>
    </source>
</evidence>
<accession>A0AAV5F2E0</accession>
<feature type="transmembrane region" description="Helical" evidence="10">
    <location>
        <begin position="184"/>
        <end position="205"/>
    </location>
</feature>
<sequence length="656" mass="73430">MASSPPPPHQEQQGREEEEEHGRHDDDQITSPLLLLHRPSTSGSSPEKEEEEENSPIEQVALTVPVGDDPSTPALTFRMWVLGTASCALLSFLNQFFWYRKEPLTITAISAQIAVVPLGRLMAAALPNRAFLRGTRWEFSLNPGPFNVKEHVLITIFANSGAGTVYAIHVITAVRVFYGKHISFFVSLLVVLTTQVLGFGWAGIFRRYLVEPAAMWWPSNLVQVSLFRALHEKERRVKGGLTRNQFFLVAFMCSFAYYVFPGYLFQMLTSLSWICWVFPHSVFAQQLGSGLSGLGIGAIGLDWATVSSYLGSPLASPWFATANVAAGFFIIMYIITPIAYWFNFYKAQNFPIFSDGLFTSTGQKYNISSIVDSNFHFNTKAYEKNGPLYLSTFFAVTYGVGFASLTATIVHVLLFHGSEIWQLSKSAFQDRKMDIHTKLMRRYKQVPEWWFICILVANIAVTIFACEYYIDQLQLPWWGVLLACALAFFFTLPIGIITATTNQTPGLNIITEYIMGYLYPGRPVANMCFKVMGTLIAAFVYIGTAWWLMETVPYICNTELLPADSPWTCPGDHVFYDASVIWGLISPRRIFGDLGTYSAVNWFFLGGAIAPVLVWLAHKVFPGQNWILLINMPVLIGATDIAVTGGSDTIICFQVH</sequence>
<comment type="subcellular location">
    <subcellularLocation>
        <location evidence="1">Membrane</location>
        <topology evidence="1">Multi-pass membrane protein</topology>
    </subcellularLocation>
</comment>
<evidence type="ECO:0000256" key="9">
    <source>
        <dbReference type="SAM" id="MobiDB-lite"/>
    </source>
</evidence>
<feature type="transmembrane region" description="Helical" evidence="10">
    <location>
        <begin position="449"/>
        <end position="470"/>
    </location>
</feature>
<keyword evidence="12" id="KW-1185">Reference proteome</keyword>
<evidence type="ECO:0000256" key="6">
    <source>
        <dbReference type="ARBA" id="ARBA00022927"/>
    </source>
</evidence>
<feature type="transmembrane region" description="Helical" evidence="10">
    <location>
        <begin position="286"/>
        <end position="306"/>
    </location>
</feature>
<evidence type="ECO:0000256" key="3">
    <source>
        <dbReference type="ARBA" id="ARBA00022448"/>
    </source>
</evidence>
<name>A0AAV5F2E0_ELECO</name>
<reference evidence="11" key="2">
    <citation type="submission" date="2021-12" db="EMBL/GenBank/DDBJ databases">
        <title>Resequencing data analysis of finger millet.</title>
        <authorList>
            <person name="Hatakeyama M."/>
            <person name="Aluri S."/>
            <person name="Balachadran M.T."/>
            <person name="Sivarajan S.R."/>
            <person name="Poveda L."/>
            <person name="Shimizu-Inatsugi R."/>
            <person name="Schlapbach R."/>
            <person name="Sreeman S.M."/>
            <person name="Shimizu K.K."/>
        </authorList>
    </citation>
    <scope>NUCLEOTIDE SEQUENCE</scope>
</reference>
<dbReference type="EMBL" id="BQKI01000081">
    <property type="protein sequence ID" value="GJN29863.1"/>
    <property type="molecule type" value="Genomic_DNA"/>
</dbReference>
<feature type="transmembrane region" description="Helical" evidence="10">
    <location>
        <begin position="246"/>
        <end position="266"/>
    </location>
</feature>
<keyword evidence="8 10" id="KW-0472">Membrane</keyword>
<keyword evidence="4 10" id="KW-0812">Transmembrane</keyword>
<dbReference type="AlphaFoldDB" id="A0AAV5F2E0"/>
<dbReference type="GO" id="GO:0035673">
    <property type="term" value="F:oligopeptide transmembrane transporter activity"/>
    <property type="evidence" value="ECO:0007669"/>
    <property type="project" value="InterPro"/>
</dbReference>
<dbReference type="GO" id="GO:0015031">
    <property type="term" value="P:protein transport"/>
    <property type="evidence" value="ECO:0007669"/>
    <property type="project" value="UniProtKB-KW"/>
</dbReference>
<feature type="transmembrane region" description="Helical" evidence="10">
    <location>
        <begin position="79"/>
        <end position="98"/>
    </location>
</feature>
<feature type="compositionally biased region" description="Basic and acidic residues" evidence="9">
    <location>
        <begin position="12"/>
        <end position="27"/>
    </location>
</feature>
<dbReference type="InterPro" id="IPR004813">
    <property type="entry name" value="OPT"/>
</dbReference>
<evidence type="ECO:0000313" key="11">
    <source>
        <dbReference type="EMBL" id="GJN29863.1"/>
    </source>
</evidence>
<dbReference type="NCBIfam" id="TIGR00728">
    <property type="entry name" value="OPT_sfam"/>
    <property type="match status" value="1"/>
</dbReference>
<evidence type="ECO:0008006" key="13">
    <source>
        <dbReference type="Google" id="ProtNLM"/>
    </source>
</evidence>
<dbReference type="NCBIfam" id="TIGR00727">
    <property type="entry name" value="ISP4_OPT"/>
    <property type="match status" value="1"/>
</dbReference>
<feature type="transmembrane region" description="Helical" evidence="10">
    <location>
        <begin position="318"/>
        <end position="342"/>
    </location>
</feature>
<evidence type="ECO:0000256" key="5">
    <source>
        <dbReference type="ARBA" id="ARBA00022856"/>
    </source>
</evidence>
<reference evidence="11" key="1">
    <citation type="journal article" date="2018" name="DNA Res.">
        <title>Multiple hybrid de novo genome assembly of finger millet, an orphan allotetraploid crop.</title>
        <authorList>
            <person name="Hatakeyama M."/>
            <person name="Aluri S."/>
            <person name="Balachadran M.T."/>
            <person name="Sivarajan S.R."/>
            <person name="Patrignani A."/>
            <person name="Gruter S."/>
            <person name="Poveda L."/>
            <person name="Shimizu-Inatsugi R."/>
            <person name="Baeten J."/>
            <person name="Francoijs K.J."/>
            <person name="Nataraja K.N."/>
            <person name="Reddy Y.A.N."/>
            <person name="Phadnis S."/>
            <person name="Ravikumar R.L."/>
            <person name="Schlapbach R."/>
            <person name="Sreeman S.M."/>
            <person name="Shimizu K.K."/>
        </authorList>
    </citation>
    <scope>NUCLEOTIDE SEQUENCE</scope>
</reference>
<evidence type="ECO:0000256" key="4">
    <source>
        <dbReference type="ARBA" id="ARBA00022692"/>
    </source>
</evidence>
<keyword evidence="7 10" id="KW-1133">Transmembrane helix</keyword>
<dbReference type="InterPro" id="IPR004648">
    <property type="entry name" value="Oligpept_transpt"/>
</dbReference>
<comment type="caution">
    <text evidence="11">The sequence shown here is derived from an EMBL/GenBank/DDBJ whole genome shotgun (WGS) entry which is preliminary data.</text>
</comment>
<feature type="region of interest" description="Disordered" evidence="9">
    <location>
        <begin position="1"/>
        <end position="66"/>
    </location>
</feature>
<keyword evidence="5" id="KW-0571">Peptide transport</keyword>
<feature type="transmembrane region" description="Helical" evidence="10">
    <location>
        <begin position="152"/>
        <end position="178"/>
    </location>
</feature>
<evidence type="ECO:0000256" key="8">
    <source>
        <dbReference type="ARBA" id="ARBA00023136"/>
    </source>
</evidence>